<accession>A0A0C3AEW8</accession>
<reference evidence="2" key="2">
    <citation type="submission" date="2015-01" db="EMBL/GenBank/DDBJ databases">
        <title>Evolutionary Origins and Diversification of the Mycorrhizal Mutualists.</title>
        <authorList>
            <consortium name="DOE Joint Genome Institute"/>
            <consortium name="Mycorrhizal Genomics Consortium"/>
            <person name="Kohler A."/>
            <person name="Kuo A."/>
            <person name="Nagy L.G."/>
            <person name="Floudas D."/>
            <person name="Copeland A."/>
            <person name="Barry K.W."/>
            <person name="Cichocki N."/>
            <person name="Veneault-Fourrey C."/>
            <person name="LaButti K."/>
            <person name="Lindquist E.A."/>
            <person name="Lipzen A."/>
            <person name="Lundell T."/>
            <person name="Morin E."/>
            <person name="Murat C."/>
            <person name="Riley R."/>
            <person name="Ohm R."/>
            <person name="Sun H."/>
            <person name="Tunlid A."/>
            <person name="Henrissat B."/>
            <person name="Grigoriev I.V."/>
            <person name="Hibbett D.S."/>
            <person name="Martin F."/>
        </authorList>
    </citation>
    <scope>NUCLEOTIDE SEQUENCE [LARGE SCALE GENOMIC DNA]</scope>
    <source>
        <strain evidence="2">Foug A</strain>
    </source>
</reference>
<sequence length="62" mass="6964">MDIGKDIYSSARESCCGYPTNWPFGLGFRAEYACVFPRSYARMHASLPSSFQTLELTSLAVY</sequence>
<dbReference type="AlphaFoldDB" id="A0A0C3AEW8"/>
<dbReference type="HOGENOM" id="CLU_2905488_0_0_1"/>
<evidence type="ECO:0000313" key="2">
    <source>
        <dbReference type="Proteomes" id="UP000053989"/>
    </source>
</evidence>
<name>A0A0C3AEW8_9AGAM</name>
<keyword evidence="2" id="KW-1185">Reference proteome</keyword>
<reference evidence="1 2" key="1">
    <citation type="submission" date="2014-04" db="EMBL/GenBank/DDBJ databases">
        <authorList>
            <consortium name="DOE Joint Genome Institute"/>
            <person name="Kuo A."/>
            <person name="Kohler A."/>
            <person name="Nagy L.G."/>
            <person name="Floudas D."/>
            <person name="Copeland A."/>
            <person name="Barry K.W."/>
            <person name="Cichocki N."/>
            <person name="Veneault-Fourrey C."/>
            <person name="LaButti K."/>
            <person name="Lindquist E.A."/>
            <person name="Lipzen A."/>
            <person name="Lundell T."/>
            <person name="Morin E."/>
            <person name="Murat C."/>
            <person name="Sun H."/>
            <person name="Tunlid A."/>
            <person name="Henrissat B."/>
            <person name="Grigoriev I.V."/>
            <person name="Hibbett D.S."/>
            <person name="Martin F."/>
            <person name="Nordberg H.P."/>
            <person name="Cantor M.N."/>
            <person name="Hua S.X."/>
        </authorList>
    </citation>
    <scope>NUCLEOTIDE SEQUENCE [LARGE SCALE GENOMIC DNA]</scope>
    <source>
        <strain evidence="1 2">Foug A</strain>
    </source>
</reference>
<evidence type="ECO:0000313" key="1">
    <source>
        <dbReference type="EMBL" id="KIM63502.1"/>
    </source>
</evidence>
<organism evidence="1 2">
    <name type="scientific">Scleroderma citrinum Foug A</name>
    <dbReference type="NCBI Taxonomy" id="1036808"/>
    <lineage>
        <taxon>Eukaryota</taxon>
        <taxon>Fungi</taxon>
        <taxon>Dikarya</taxon>
        <taxon>Basidiomycota</taxon>
        <taxon>Agaricomycotina</taxon>
        <taxon>Agaricomycetes</taxon>
        <taxon>Agaricomycetidae</taxon>
        <taxon>Boletales</taxon>
        <taxon>Sclerodermatineae</taxon>
        <taxon>Sclerodermataceae</taxon>
        <taxon>Scleroderma</taxon>
    </lineage>
</organism>
<gene>
    <name evidence="1" type="ORF">SCLCIDRAFT_745645</name>
</gene>
<dbReference type="InParanoid" id="A0A0C3AEW8"/>
<dbReference type="Proteomes" id="UP000053989">
    <property type="component" value="Unassembled WGS sequence"/>
</dbReference>
<proteinExistence type="predicted"/>
<dbReference type="EMBL" id="KN822034">
    <property type="protein sequence ID" value="KIM63502.1"/>
    <property type="molecule type" value="Genomic_DNA"/>
</dbReference>
<protein>
    <submittedName>
        <fullName evidence="1">Uncharacterized protein</fullName>
    </submittedName>
</protein>